<evidence type="ECO:0000256" key="5">
    <source>
        <dbReference type="ARBA" id="ARBA00022777"/>
    </source>
</evidence>
<dbReference type="SUPFAM" id="SSF47384">
    <property type="entry name" value="Homodimeric domain of signal transducing histidine kinase"/>
    <property type="match status" value="1"/>
</dbReference>
<evidence type="ECO:0000256" key="3">
    <source>
        <dbReference type="ARBA" id="ARBA00022553"/>
    </source>
</evidence>
<dbReference type="EC" id="2.7.13.3" evidence="2"/>
<proteinExistence type="predicted"/>
<feature type="domain" description="Histidine kinase" evidence="9">
    <location>
        <begin position="249"/>
        <end position="462"/>
    </location>
</feature>
<evidence type="ECO:0000256" key="1">
    <source>
        <dbReference type="ARBA" id="ARBA00000085"/>
    </source>
</evidence>
<keyword evidence="12" id="KW-1185">Reference proteome</keyword>
<organism evidence="11 12">
    <name type="scientific">Hoeflea prorocentri</name>
    <dbReference type="NCBI Taxonomy" id="1922333"/>
    <lineage>
        <taxon>Bacteria</taxon>
        <taxon>Pseudomonadati</taxon>
        <taxon>Pseudomonadota</taxon>
        <taxon>Alphaproteobacteria</taxon>
        <taxon>Hyphomicrobiales</taxon>
        <taxon>Rhizobiaceae</taxon>
        <taxon>Hoeflea</taxon>
    </lineage>
</organism>
<evidence type="ECO:0000256" key="2">
    <source>
        <dbReference type="ARBA" id="ARBA00012438"/>
    </source>
</evidence>
<dbReference type="PANTHER" id="PTHR43711:SF1">
    <property type="entry name" value="HISTIDINE KINASE 1"/>
    <property type="match status" value="1"/>
</dbReference>
<dbReference type="EMBL" id="JAPJZI010000001">
    <property type="protein sequence ID" value="MDA5399381.1"/>
    <property type="molecule type" value="Genomic_DNA"/>
</dbReference>
<keyword evidence="3 7" id="KW-0597">Phosphoprotein</keyword>
<dbReference type="SUPFAM" id="SSF52172">
    <property type="entry name" value="CheY-like"/>
    <property type="match status" value="1"/>
</dbReference>
<dbReference type="InterPro" id="IPR003594">
    <property type="entry name" value="HATPase_dom"/>
</dbReference>
<dbReference type="RefSeq" id="WP_267990819.1">
    <property type="nucleotide sequence ID" value="NZ_JAPJZI010000001.1"/>
</dbReference>
<dbReference type="InterPro" id="IPR036097">
    <property type="entry name" value="HisK_dim/P_sf"/>
</dbReference>
<feature type="transmembrane region" description="Helical" evidence="8">
    <location>
        <begin position="180"/>
        <end position="201"/>
    </location>
</feature>
<name>A0A9X3UJ74_9HYPH</name>
<dbReference type="SMART" id="SM00388">
    <property type="entry name" value="HisKA"/>
    <property type="match status" value="1"/>
</dbReference>
<dbReference type="Gene3D" id="1.10.287.130">
    <property type="match status" value="1"/>
</dbReference>
<reference evidence="11" key="1">
    <citation type="submission" date="2022-11" db="EMBL/GenBank/DDBJ databases">
        <title>Draft genome sequence of Hoeflea poritis E7-10 and Hoeflea prorocentri PM5-8, separated from scleractinian coral Porites lutea and marine dinoflagellate.</title>
        <authorList>
            <person name="Zhang G."/>
            <person name="Wei Q."/>
            <person name="Cai L."/>
        </authorList>
    </citation>
    <scope>NUCLEOTIDE SEQUENCE</scope>
    <source>
        <strain evidence="11">PM5-8</strain>
    </source>
</reference>
<evidence type="ECO:0000259" key="10">
    <source>
        <dbReference type="PROSITE" id="PS50110"/>
    </source>
</evidence>
<dbReference type="SUPFAM" id="SSF55874">
    <property type="entry name" value="ATPase domain of HSP90 chaperone/DNA topoisomerase II/histidine kinase"/>
    <property type="match status" value="1"/>
</dbReference>
<dbReference type="AlphaFoldDB" id="A0A9X3UJ74"/>
<sequence length="597" mass="64776">MTDSLSRLQPSDVLLVSQAASPERVRQLLLVSAIREGWIALLVNFNMAIFFGVILLTSGIDPLDAMIFLGIQIGASSFTILLWIYLLMQPEDTVIRSETKMNLLVLLGDSVVMAGWGCGVLLLYGIDDFDRTVTLILLLIAAGIASAALSAKLINVLLCGRGILFLPSFIFLILQQPPLWGLHAGILVFGFFISVGVGYAAHIQHLRVASLNMYLRETHEALAVSLDNEKQSASRSLADAALREQFLRSVTHDLRQPINALQLFLDELSRLGIEQIRKIVDASTSCVRSANTIIESVAQLAWINNGTPTPRLAPFPLMPLLEQVGDEIRPMAEEKGLDLRIVKTSATALADQAFMERILRNLAHNGLQYCETGKILVGVRRRANGLLEICVGDTGPGIAEEDVETVFRAYHRRANAGGQTTGNIGLGLTIVRDLAEAMGGSVRVSSKLQHGSLFGVTIPAGTSIQQKGPQRLEGVNILVVDDDADFARHLRARLSESGARVTMINDQDAIRDLMQDTLPNHDVVILDYDLGDAGTAAQFLAGKDLSETQRTLVLTNSPDIARSELRGPDTPVILPKSASEARLIAAIGTLLVRKEPV</sequence>
<feature type="modified residue" description="4-aspartylphosphate" evidence="7">
    <location>
        <position position="527"/>
    </location>
</feature>
<dbReference type="InterPro" id="IPR005467">
    <property type="entry name" value="His_kinase_dom"/>
</dbReference>
<dbReference type="Pfam" id="PF00512">
    <property type="entry name" value="HisKA"/>
    <property type="match status" value="1"/>
</dbReference>
<dbReference type="Gene3D" id="3.30.565.10">
    <property type="entry name" value="Histidine kinase-like ATPase, C-terminal domain"/>
    <property type="match status" value="1"/>
</dbReference>
<keyword evidence="11" id="KW-0547">Nucleotide-binding</keyword>
<dbReference type="InterPro" id="IPR050736">
    <property type="entry name" value="Sensor_HK_Regulatory"/>
</dbReference>
<comment type="catalytic activity">
    <reaction evidence="1">
        <text>ATP + protein L-histidine = ADP + protein N-phospho-L-histidine.</text>
        <dbReference type="EC" id="2.7.13.3"/>
    </reaction>
</comment>
<feature type="domain" description="Response regulatory" evidence="10">
    <location>
        <begin position="476"/>
        <end position="591"/>
    </location>
</feature>
<dbReference type="InterPro" id="IPR003661">
    <property type="entry name" value="HisK_dim/P_dom"/>
</dbReference>
<dbReference type="PROSITE" id="PS50110">
    <property type="entry name" value="RESPONSE_REGULATORY"/>
    <property type="match status" value="1"/>
</dbReference>
<feature type="transmembrane region" description="Helical" evidence="8">
    <location>
        <begin position="103"/>
        <end position="126"/>
    </location>
</feature>
<evidence type="ECO:0000313" key="11">
    <source>
        <dbReference type="EMBL" id="MDA5399381.1"/>
    </source>
</evidence>
<gene>
    <name evidence="11" type="ORF">OQ273_12430</name>
</gene>
<feature type="transmembrane region" description="Helical" evidence="8">
    <location>
        <begin position="38"/>
        <end position="60"/>
    </location>
</feature>
<dbReference type="SMART" id="SM00387">
    <property type="entry name" value="HATPase_c"/>
    <property type="match status" value="1"/>
</dbReference>
<dbReference type="PRINTS" id="PR00344">
    <property type="entry name" value="BCTRLSENSOR"/>
</dbReference>
<evidence type="ECO:0000259" key="9">
    <source>
        <dbReference type="PROSITE" id="PS50109"/>
    </source>
</evidence>
<dbReference type="Proteomes" id="UP001151234">
    <property type="component" value="Unassembled WGS sequence"/>
</dbReference>
<evidence type="ECO:0000256" key="7">
    <source>
        <dbReference type="PROSITE-ProRule" id="PRU00169"/>
    </source>
</evidence>
<accession>A0A9X3UJ74</accession>
<keyword evidence="8" id="KW-1133">Transmembrane helix</keyword>
<keyword evidence="8" id="KW-0812">Transmembrane</keyword>
<dbReference type="InterPro" id="IPR011006">
    <property type="entry name" value="CheY-like_superfamily"/>
</dbReference>
<evidence type="ECO:0000256" key="6">
    <source>
        <dbReference type="ARBA" id="ARBA00023012"/>
    </source>
</evidence>
<dbReference type="Gene3D" id="3.40.50.2300">
    <property type="match status" value="1"/>
</dbReference>
<dbReference type="GO" id="GO:0005524">
    <property type="term" value="F:ATP binding"/>
    <property type="evidence" value="ECO:0007669"/>
    <property type="project" value="UniProtKB-KW"/>
</dbReference>
<dbReference type="PROSITE" id="PS50109">
    <property type="entry name" value="HIS_KIN"/>
    <property type="match status" value="1"/>
</dbReference>
<dbReference type="GO" id="GO:0000155">
    <property type="term" value="F:phosphorelay sensor kinase activity"/>
    <property type="evidence" value="ECO:0007669"/>
    <property type="project" value="InterPro"/>
</dbReference>
<evidence type="ECO:0000256" key="8">
    <source>
        <dbReference type="SAM" id="Phobius"/>
    </source>
</evidence>
<dbReference type="PANTHER" id="PTHR43711">
    <property type="entry name" value="TWO-COMPONENT HISTIDINE KINASE"/>
    <property type="match status" value="1"/>
</dbReference>
<keyword evidence="5" id="KW-0418">Kinase</keyword>
<comment type="caution">
    <text evidence="11">The sequence shown here is derived from an EMBL/GenBank/DDBJ whole genome shotgun (WGS) entry which is preliminary data.</text>
</comment>
<keyword evidence="6" id="KW-0902">Two-component regulatory system</keyword>
<evidence type="ECO:0000256" key="4">
    <source>
        <dbReference type="ARBA" id="ARBA00022679"/>
    </source>
</evidence>
<keyword evidence="4" id="KW-0808">Transferase</keyword>
<dbReference type="Pfam" id="PF02518">
    <property type="entry name" value="HATPase_c"/>
    <property type="match status" value="1"/>
</dbReference>
<dbReference type="InterPro" id="IPR004358">
    <property type="entry name" value="Sig_transdc_His_kin-like_C"/>
</dbReference>
<dbReference type="CDD" id="cd00082">
    <property type="entry name" value="HisKA"/>
    <property type="match status" value="1"/>
</dbReference>
<protein>
    <recommendedName>
        <fullName evidence="2">histidine kinase</fullName>
        <ecNumber evidence="2">2.7.13.3</ecNumber>
    </recommendedName>
</protein>
<evidence type="ECO:0000313" key="12">
    <source>
        <dbReference type="Proteomes" id="UP001151234"/>
    </source>
</evidence>
<keyword evidence="8" id="KW-0472">Membrane</keyword>
<feature type="transmembrane region" description="Helical" evidence="8">
    <location>
        <begin position="132"/>
        <end position="149"/>
    </location>
</feature>
<dbReference type="InterPro" id="IPR001789">
    <property type="entry name" value="Sig_transdc_resp-reg_receiver"/>
</dbReference>
<feature type="transmembrane region" description="Helical" evidence="8">
    <location>
        <begin position="66"/>
        <end position="87"/>
    </location>
</feature>
<keyword evidence="11" id="KW-0067">ATP-binding</keyword>
<dbReference type="InterPro" id="IPR036890">
    <property type="entry name" value="HATPase_C_sf"/>
</dbReference>